<keyword evidence="4" id="KW-0472">Membrane</keyword>
<dbReference type="OrthoDB" id="617686at2"/>
<dbReference type="Pfam" id="PF14322">
    <property type="entry name" value="SusD-like_3"/>
    <property type="match status" value="1"/>
</dbReference>
<dbReference type="InterPro" id="IPR012944">
    <property type="entry name" value="SusD_RagB_dom"/>
</dbReference>
<dbReference type="Gene3D" id="1.25.40.390">
    <property type="match status" value="1"/>
</dbReference>
<name>A0A098S9G6_9BACT</name>
<dbReference type="SUPFAM" id="SSF48452">
    <property type="entry name" value="TPR-like"/>
    <property type="match status" value="1"/>
</dbReference>
<dbReference type="EMBL" id="JPOS01000033">
    <property type="protein sequence ID" value="KGE87732.1"/>
    <property type="molecule type" value="Genomic_DNA"/>
</dbReference>
<organism evidence="9 10">
    <name type="scientific">Phaeodactylibacter xiamenensis</name>
    <dbReference type="NCBI Taxonomy" id="1524460"/>
    <lineage>
        <taxon>Bacteria</taxon>
        <taxon>Pseudomonadati</taxon>
        <taxon>Bacteroidota</taxon>
        <taxon>Saprospiria</taxon>
        <taxon>Saprospirales</taxon>
        <taxon>Haliscomenobacteraceae</taxon>
        <taxon>Phaeodactylibacter</taxon>
    </lineage>
</organism>
<comment type="caution">
    <text evidence="9">The sequence shown here is derived from an EMBL/GenBank/DDBJ whole genome shotgun (WGS) entry which is preliminary data.</text>
</comment>
<evidence type="ECO:0000313" key="9">
    <source>
        <dbReference type="EMBL" id="KGE87732.1"/>
    </source>
</evidence>
<dbReference type="AlphaFoldDB" id="A0A098S9G6"/>
<sequence length="517" mass="58882">MKTIKILFRVTIVLLLSAVILPSCQDIVDEPLQNVQPAEGVDYTRSEDMVLLIQGAYGEFNFLQWETFPLISVRGDDVNAAGDQFPLIETDAFRYDRSFWMYNSAWLNLYGDIINSNGLIEGVNRFKENGADAQLADQYIAEIRVMRAFAYLQAARLWGDLFIFESSDPTTLVDMEIAEFEEVMQHISDQMDLAIPDLPDARPNQRTDIQNGITRYAALALKAYANLELKNWQETVNATDEIISSGLFELYPDFYDAFNIPGKNSNESILELQYSDFGQSSGTNTRYLWNFFGPSSYSPAVEGIGGGWGFWEPNEKFIKFMLDRGEETRLIGSVNFTPDGIASLESDPQYSPLPDFITNVSPDGDIFNNHPRYNFQSAKHYMPSNQYTPGRTTFGENNNFRVIRYAEILLMHAEALVSGASSSVMSADEAVNMVRERAGMPTLTSVDLDAVLDEKYAELAMEWGHRFYDLVRHDRIEELDHEINGEQVSYQRDERYLPYPLLQLDLLPQLKDHNNNE</sequence>
<evidence type="ECO:0000256" key="3">
    <source>
        <dbReference type="ARBA" id="ARBA00022729"/>
    </source>
</evidence>
<evidence type="ECO:0000259" key="7">
    <source>
        <dbReference type="Pfam" id="PF07980"/>
    </source>
</evidence>
<evidence type="ECO:0000313" key="10">
    <source>
        <dbReference type="Proteomes" id="UP000029736"/>
    </source>
</evidence>
<accession>A0A098S9G6</accession>
<gene>
    <name evidence="9" type="ORF">IX84_13220</name>
</gene>
<evidence type="ECO:0000256" key="6">
    <source>
        <dbReference type="SAM" id="SignalP"/>
    </source>
</evidence>
<protein>
    <submittedName>
        <fullName evidence="9">Glycan metabolism protein RagB</fullName>
    </submittedName>
</protein>
<evidence type="ECO:0000256" key="4">
    <source>
        <dbReference type="ARBA" id="ARBA00023136"/>
    </source>
</evidence>
<keyword evidence="3 6" id="KW-0732">Signal</keyword>
<dbReference type="GO" id="GO:0009279">
    <property type="term" value="C:cell outer membrane"/>
    <property type="evidence" value="ECO:0007669"/>
    <property type="project" value="UniProtKB-SubCell"/>
</dbReference>
<feature type="domain" description="RagB/SusD" evidence="7">
    <location>
        <begin position="266"/>
        <end position="490"/>
    </location>
</feature>
<reference evidence="9 10" key="1">
    <citation type="journal article" date="2014" name="Int. J. Syst. Evol. Microbiol.">
        <title>Phaeodactylibacter xiamenensis gen. nov., sp. nov., a member of the family Saprospiraceae isolated from the marine alga Phaeodactylum tricornutum.</title>
        <authorList>
            <person name="Chen Z.Jr."/>
            <person name="Lei X."/>
            <person name="Lai Q."/>
            <person name="Li Y."/>
            <person name="Zhang B."/>
            <person name="Zhang J."/>
            <person name="Zhang H."/>
            <person name="Yang L."/>
            <person name="Zheng W."/>
            <person name="Tian Y."/>
            <person name="Yu Z."/>
            <person name="Xu H.Jr."/>
            <person name="Zheng T."/>
        </authorList>
    </citation>
    <scope>NUCLEOTIDE SEQUENCE [LARGE SCALE GENOMIC DNA]</scope>
    <source>
        <strain evidence="9 10">KD52</strain>
    </source>
</reference>
<evidence type="ECO:0000256" key="5">
    <source>
        <dbReference type="ARBA" id="ARBA00023237"/>
    </source>
</evidence>
<evidence type="ECO:0000259" key="8">
    <source>
        <dbReference type="Pfam" id="PF14322"/>
    </source>
</evidence>
<feature type="signal peptide" evidence="6">
    <location>
        <begin position="1"/>
        <end position="25"/>
    </location>
</feature>
<keyword evidence="10" id="KW-1185">Reference proteome</keyword>
<evidence type="ECO:0000256" key="1">
    <source>
        <dbReference type="ARBA" id="ARBA00004442"/>
    </source>
</evidence>
<evidence type="ECO:0000256" key="2">
    <source>
        <dbReference type="ARBA" id="ARBA00006275"/>
    </source>
</evidence>
<dbReference type="STRING" id="1524460.IX84_13220"/>
<dbReference type="Pfam" id="PF07980">
    <property type="entry name" value="SusD_RagB"/>
    <property type="match status" value="1"/>
</dbReference>
<keyword evidence="5" id="KW-0998">Cell outer membrane</keyword>
<dbReference type="Proteomes" id="UP000029736">
    <property type="component" value="Unassembled WGS sequence"/>
</dbReference>
<feature type="chain" id="PRO_5001948037" evidence="6">
    <location>
        <begin position="26"/>
        <end position="517"/>
    </location>
</feature>
<feature type="domain" description="SusD-like N-terminal" evidence="8">
    <location>
        <begin position="101"/>
        <end position="221"/>
    </location>
</feature>
<comment type="subcellular location">
    <subcellularLocation>
        <location evidence="1">Cell outer membrane</location>
    </subcellularLocation>
</comment>
<proteinExistence type="inferred from homology"/>
<dbReference type="InterPro" id="IPR011990">
    <property type="entry name" value="TPR-like_helical_dom_sf"/>
</dbReference>
<dbReference type="InterPro" id="IPR033985">
    <property type="entry name" value="SusD-like_N"/>
</dbReference>
<comment type="similarity">
    <text evidence="2">Belongs to the SusD family.</text>
</comment>